<gene>
    <name evidence="2" type="ORF">C5O19_22650</name>
</gene>
<dbReference type="OrthoDB" id="770607at2"/>
<reference evidence="3" key="1">
    <citation type="submission" date="2018-02" db="EMBL/GenBank/DDBJ databases">
        <title>Genome sequencing of Solimonas sp. HR-BB.</title>
        <authorList>
            <person name="Lee Y."/>
            <person name="Jeon C.O."/>
        </authorList>
    </citation>
    <scope>NUCLEOTIDE SEQUENCE [LARGE SCALE GENOMIC DNA]</scope>
    <source>
        <strain evidence="3">HR-U</strain>
    </source>
</reference>
<dbReference type="EMBL" id="PTRA01000006">
    <property type="protein sequence ID" value="PQA54549.1"/>
    <property type="molecule type" value="Genomic_DNA"/>
</dbReference>
<dbReference type="AlphaFoldDB" id="A0A2S7IGS3"/>
<dbReference type="PROSITE" id="PS51257">
    <property type="entry name" value="PROKAR_LIPOPROTEIN"/>
    <property type="match status" value="1"/>
</dbReference>
<feature type="region of interest" description="Disordered" evidence="1">
    <location>
        <begin position="20"/>
        <end position="40"/>
    </location>
</feature>
<protein>
    <recommendedName>
        <fullName evidence="4">ZU5 domain-containing protein</fullName>
    </recommendedName>
</protein>
<comment type="caution">
    <text evidence="2">The sequence shown here is derived from an EMBL/GenBank/DDBJ whole genome shotgun (WGS) entry which is preliminary data.</text>
</comment>
<dbReference type="RefSeq" id="WP_104715671.1">
    <property type="nucleotide sequence ID" value="NZ_PTRA01000006.1"/>
</dbReference>
<evidence type="ECO:0000313" key="3">
    <source>
        <dbReference type="Proteomes" id="UP000239590"/>
    </source>
</evidence>
<organism evidence="2 3">
    <name type="scientific">Siphonobacter curvatus</name>
    <dbReference type="NCBI Taxonomy" id="2094562"/>
    <lineage>
        <taxon>Bacteria</taxon>
        <taxon>Pseudomonadati</taxon>
        <taxon>Bacteroidota</taxon>
        <taxon>Cytophagia</taxon>
        <taxon>Cytophagales</taxon>
        <taxon>Cytophagaceae</taxon>
        <taxon>Siphonobacter</taxon>
    </lineage>
</organism>
<sequence>MKSISYLLLIGGVLTSCTSNPSTVEPEPITQGTPTEVGKPVGMPIQQTIGSAGGTLTTLDQRITVTIPAGALSKETLISVQPVENKAFGGTGLAYRISPENLELAKEAILTLTYKESELTGSAPEALGIAQQEADHSWKGRQNMTLDKTKRKASTPFKRLQTYAFYEQFFMVPERTTLVAGQGETFTVFFQKGRRDDPAEPYPLVKPVALKQEEVKNWRVDGQDIIDVAHPVLGMMSLGKVDAVAHYLPPTKITETDSLDVSVEVVLKESKAKLMLVSRVLLTTANAFQFLGAKVENADLAAITVVDNTLLIVSLSEGKSPQEKQALVNVSILPFTGTGTYEMKGEGSPVKVAANDRDGVQYDEECSANGRKMYGPITVHITEYDKAKKLVAGTVSGTVHHLNALTRNCDEASITMRFRAVSPY</sequence>
<name>A0A2S7IGS3_9BACT</name>
<proteinExistence type="predicted"/>
<keyword evidence="3" id="KW-1185">Reference proteome</keyword>
<accession>A0A2S7IGS3</accession>
<evidence type="ECO:0000256" key="1">
    <source>
        <dbReference type="SAM" id="MobiDB-lite"/>
    </source>
</evidence>
<evidence type="ECO:0008006" key="4">
    <source>
        <dbReference type="Google" id="ProtNLM"/>
    </source>
</evidence>
<dbReference type="Proteomes" id="UP000239590">
    <property type="component" value="Unassembled WGS sequence"/>
</dbReference>
<evidence type="ECO:0000313" key="2">
    <source>
        <dbReference type="EMBL" id="PQA54549.1"/>
    </source>
</evidence>